<dbReference type="Gene3D" id="3.40.640.10">
    <property type="entry name" value="Type I PLP-dependent aspartate aminotransferase-like (Major domain)"/>
    <property type="match status" value="1"/>
</dbReference>
<dbReference type="InterPro" id="IPR015421">
    <property type="entry name" value="PyrdxlP-dep_Trfase_major"/>
</dbReference>
<dbReference type="OrthoDB" id="9804366at2"/>
<keyword evidence="5 8" id="KW-0663">Pyridoxal phosphate</keyword>
<comment type="catalytic activity">
    <reaction evidence="6 8">
        <text>(sulfur carrier)-H + L-cysteine = (sulfur carrier)-SH + L-alanine</text>
        <dbReference type="Rhea" id="RHEA:43892"/>
        <dbReference type="Rhea" id="RHEA-COMP:14737"/>
        <dbReference type="Rhea" id="RHEA-COMP:14739"/>
        <dbReference type="ChEBI" id="CHEBI:29917"/>
        <dbReference type="ChEBI" id="CHEBI:35235"/>
        <dbReference type="ChEBI" id="CHEBI:57972"/>
        <dbReference type="ChEBI" id="CHEBI:64428"/>
        <dbReference type="EC" id="2.8.1.7"/>
    </reaction>
</comment>
<comment type="cofactor">
    <cofactor evidence="1 7">
        <name>pyridoxal 5'-phosphate</name>
        <dbReference type="ChEBI" id="CHEBI:597326"/>
    </cofactor>
</comment>
<keyword evidence="4 8" id="KW-0808">Transferase</keyword>
<name>A0A2T5HJT3_9RHOB</name>
<dbReference type="EC" id="2.8.1.7" evidence="3 8"/>
<dbReference type="GO" id="GO:0006534">
    <property type="term" value="P:cysteine metabolic process"/>
    <property type="evidence" value="ECO:0007669"/>
    <property type="project" value="UniProtKB-UniRule"/>
</dbReference>
<dbReference type="PANTHER" id="PTHR43586">
    <property type="entry name" value="CYSTEINE DESULFURASE"/>
    <property type="match status" value="1"/>
</dbReference>
<evidence type="ECO:0000256" key="1">
    <source>
        <dbReference type="ARBA" id="ARBA00001933"/>
    </source>
</evidence>
<protein>
    <recommendedName>
        <fullName evidence="3 8">Cysteine desulfurase</fullName>
        <ecNumber evidence="3 8">2.8.1.7</ecNumber>
    </recommendedName>
</protein>
<accession>A0A2T5HJT3</accession>
<dbReference type="InterPro" id="IPR015424">
    <property type="entry name" value="PyrdxlP-dep_Trfase"/>
</dbReference>
<evidence type="ECO:0000256" key="7">
    <source>
        <dbReference type="RuleBase" id="RU004504"/>
    </source>
</evidence>
<dbReference type="AlphaFoldDB" id="A0A2T5HJT3"/>
<evidence type="ECO:0000259" key="9">
    <source>
        <dbReference type="Pfam" id="PF00266"/>
    </source>
</evidence>
<comment type="similarity">
    <text evidence="2 8">Belongs to the class-V pyridoxal-phosphate-dependent aminotransferase family. Csd subfamily.</text>
</comment>
<proteinExistence type="inferred from homology"/>
<evidence type="ECO:0000256" key="2">
    <source>
        <dbReference type="ARBA" id="ARBA00010447"/>
    </source>
</evidence>
<dbReference type="Gene3D" id="3.90.1150.10">
    <property type="entry name" value="Aspartate Aminotransferase, domain 1"/>
    <property type="match status" value="1"/>
</dbReference>
<dbReference type="InterPro" id="IPR020578">
    <property type="entry name" value="Aminotrans_V_PyrdxlP_BS"/>
</dbReference>
<dbReference type="Pfam" id="PF00266">
    <property type="entry name" value="Aminotran_5"/>
    <property type="match status" value="1"/>
</dbReference>
<keyword evidence="11" id="KW-1185">Reference proteome</keyword>
<gene>
    <name evidence="10" type="ORF">C8N42_10718</name>
</gene>
<dbReference type="InterPro" id="IPR000192">
    <property type="entry name" value="Aminotrans_V_dom"/>
</dbReference>
<dbReference type="CDD" id="cd06453">
    <property type="entry name" value="SufS_like"/>
    <property type="match status" value="1"/>
</dbReference>
<comment type="caution">
    <text evidence="10">The sequence shown here is derived from an EMBL/GenBank/DDBJ whole genome shotgun (WGS) entry which is preliminary data.</text>
</comment>
<evidence type="ECO:0000256" key="5">
    <source>
        <dbReference type="ARBA" id="ARBA00022898"/>
    </source>
</evidence>
<organism evidence="10 11">
    <name type="scientific">Celeribacter persicus</name>
    <dbReference type="NCBI Taxonomy" id="1651082"/>
    <lineage>
        <taxon>Bacteria</taxon>
        <taxon>Pseudomonadati</taxon>
        <taxon>Pseudomonadota</taxon>
        <taxon>Alphaproteobacteria</taxon>
        <taxon>Rhodobacterales</taxon>
        <taxon>Roseobacteraceae</taxon>
        <taxon>Celeribacter</taxon>
    </lineage>
</organism>
<evidence type="ECO:0000313" key="11">
    <source>
        <dbReference type="Proteomes" id="UP000244077"/>
    </source>
</evidence>
<evidence type="ECO:0000256" key="3">
    <source>
        <dbReference type="ARBA" id="ARBA00012239"/>
    </source>
</evidence>
<evidence type="ECO:0000313" key="10">
    <source>
        <dbReference type="EMBL" id="PTQ71840.1"/>
    </source>
</evidence>
<evidence type="ECO:0000256" key="4">
    <source>
        <dbReference type="ARBA" id="ARBA00022679"/>
    </source>
</evidence>
<dbReference type="PANTHER" id="PTHR43586:SF8">
    <property type="entry name" value="CYSTEINE DESULFURASE 1, CHLOROPLASTIC"/>
    <property type="match status" value="1"/>
</dbReference>
<reference evidence="10 11" key="1">
    <citation type="submission" date="2018-04" db="EMBL/GenBank/DDBJ databases">
        <title>Genomic Encyclopedia of Archaeal and Bacterial Type Strains, Phase II (KMG-II): from individual species to whole genera.</title>
        <authorList>
            <person name="Goeker M."/>
        </authorList>
    </citation>
    <scope>NUCLEOTIDE SEQUENCE [LARGE SCALE GENOMIC DNA]</scope>
    <source>
        <strain evidence="10 11">DSM 100434</strain>
    </source>
</reference>
<evidence type="ECO:0000256" key="6">
    <source>
        <dbReference type="ARBA" id="ARBA00050776"/>
    </source>
</evidence>
<dbReference type="GO" id="GO:0031071">
    <property type="term" value="F:cysteine desulfurase activity"/>
    <property type="evidence" value="ECO:0007669"/>
    <property type="project" value="UniProtKB-UniRule"/>
</dbReference>
<dbReference type="PROSITE" id="PS00595">
    <property type="entry name" value="AA_TRANSFER_CLASS_5"/>
    <property type="match status" value="1"/>
</dbReference>
<dbReference type="InterPro" id="IPR010970">
    <property type="entry name" value="Cys_dSase_SufS"/>
</dbReference>
<dbReference type="Proteomes" id="UP000244077">
    <property type="component" value="Unassembled WGS sequence"/>
</dbReference>
<sequence>MFDVAKIRADFPILAREVNGQPLTYLDNGASAQKPQVVIDAITQAYTSEYANVHRGLHFLSNLATDKYENVRQIVAKFLNAGHEDEIVFTSGTTEGINLVSYGWGAEHLGAGDEIVLSVLEHHANIVPWHFLRDRQGVVLKWVDCAPDGSLDPQAVIDAIGPKTKLVAITQMSNVTGTRVDVKTICHAAREKGVATLVDGSQGAVHGPVDVQDMGCDFYPITGHKLYGPSGSGAIYIRAERQAEMRPFLGGGDMIDTVTKDAVTYAKPPLKFEAGTPGIVQTIGMGVALDYLMQIGMENIAAYEASLAAYAAERLQNLNWLNVQGTAPGKGAIFSFTMEGAHPHDISTVLDKKGVAVRAGSHCAMPLMQHLGVTATCRASFAMYNTREEVDRLVGALELCREFFG</sequence>
<feature type="domain" description="Aminotransferase class V" evidence="9">
    <location>
        <begin position="24"/>
        <end position="393"/>
    </location>
</feature>
<dbReference type="RefSeq" id="WP_107816531.1">
    <property type="nucleotide sequence ID" value="NZ_QAOH01000007.1"/>
</dbReference>
<dbReference type="SUPFAM" id="SSF53383">
    <property type="entry name" value="PLP-dependent transferases"/>
    <property type="match status" value="1"/>
</dbReference>
<dbReference type="InterPro" id="IPR015422">
    <property type="entry name" value="PyrdxlP-dep_Trfase_small"/>
</dbReference>
<evidence type="ECO:0000256" key="8">
    <source>
        <dbReference type="RuleBase" id="RU004506"/>
    </source>
</evidence>
<dbReference type="EMBL" id="QAOH01000007">
    <property type="protein sequence ID" value="PTQ71840.1"/>
    <property type="molecule type" value="Genomic_DNA"/>
</dbReference>
<dbReference type="NCBIfam" id="TIGR01979">
    <property type="entry name" value="sufS"/>
    <property type="match status" value="1"/>
</dbReference>
<comment type="function">
    <text evidence="8">Catalyzes the removal of elemental sulfur and selenium atoms from L-cysteine, L-cystine, L-selenocysteine, and L-selenocystine to produce L-alanine.</text>
</comment>
<dbReference type="GO" id="GO:0030170">
    <property type="term" value="F:pyridoxal phosphate binding"/>
    <property type="evidence" value="ECO:0007669"/>
    <property type="project" value="UniProtKB-UniRule"/>
</dbReference>